<keyword evidence="2" id="KW-1185">Reference proteome</keyword>
<evidence type="ECO:0000313" key="1">
    <source>
        <dbReference type="EMBL" id="GAX85464.1"/>
    </source>
</evidence>
<dbReference type="InterPro" id="IPR001602">
    <property type="entry name" value="UPF0047_YjbQ-like"/>
</dbReference>
<dbReference type="AlphaFoldDB" id="A0A250XQX7"/>
<gene>
    <name evidence="1" type="ORF">CEUSTIGMA_g12880.t1</name>
</gene>
<organism evidence="1 2">
    <name type="scientific">Chlamydomonas eustigma</name>
    <dbReference type="NCBI Taxonomy" id="1157962"/>
    <lineage>
        <taxon>Eukaryota</taxon>
        <taxon>Viridiplantae</taxon>
        <taxon>Chlorophyta</taxon>
        <taxon>core chlorophytes</taxon>
        <taxon>Chlorophyceae</taxon>
        <taxon>CS clade</taxon>
        <taxon>Chlamydomonadales</taxon>
        <taxon>Chlamydomonadaceae</taxon>
        <taxon>Chlamydomonas</taxon>
    </lineage>
</organism>
<dbReference type="Pfam" id="PF01894">
    <property type="entry name" value="YjbQ"/>
    <property type="match status" value="1"/>
</dbReference>
<sequence length="205" mass="22645">MSAVMNKAVKSQLRPFGARKQANVRLQLRLRGSLSCLRSSVERRTDCKFFQIGKETGPGISITDITPEIKHEIEVLNIREGTVHVLSQHTTTAVTINESEPRLMNDIKQWLLKLAPPGEPYLHNDLHLREAPKGWPGGHAAWVAQEPINAHSHLLSILIGNTLSVPVSDGKLCLGTWQSILLVDLDGPRKRTVGVQLVRHGSVSV</sequence>
<evidence type="ECO:0008006" key="3">
    <source>
        <dbReference type="Google" id="ProtNLM"/>
    </source>
</evidence>
<dbReference type="Proteomes" id="UP000232323">
    <property type="component" value="Unassembled WGS sequence"/>
</dbReference>
<dbReference type="PANTHER" id="PTHR30615:SF16">
    <property type="entry name" value="SECONDARY THIAMINE-PHOSPHATE SYNTHASE ENZYME"/>
    <property type="match status" value="1"/>
</dbReference>
<comment type="caution">
    <text evidence="1">The sequence shown here is derived from an EMBL/GenBank/DDBJ whole genome shotgun (WGS) entry which is preliminary data.</text>
</comment>
<name>A0A250XQX7_9CHLO</name>
<dbReference type="Gene3D" id="2.60.120.460">
    <property type="entry name" value="YjbQ-like"/>
    <property type="match status" value="1"/>
</dbReference>
<evidence type="ECO:0000313" key="2">
    <source>
        <dbReference type="Proteomes" id="UP000232323"/>
    </source>
</evidence>
<dbReference type="EMBL" id="BEGY01000170">
    <property type="protein sequence ID" value="GAX85464.1"/>
    <property type="molecule type" value="Genomic_DNA"/>
</dbReference>
<dbReference type="STRING" id="1157962.A0A250XQX7"/>
<protein>
    <recommendedName>
        <fullName evidence="3">Secondary thiamine-phosphate synthase enzyme</fullName>
    </recommendedName>
</protein>
<dbReference type="InterPro" id="IPR035917">
    <property type="entry name" value="YjbQ-like_sf"/>
</dbReference>
<accession>A0A250XQX7</accession>
<reference evidence="1 2" key="1">
    <citation type="submission" date="2017-08" db="EMBL/GenBank/DDBJ databases">
        <title>Acidophilic green algal genome provides insights into adaptation to an acidic environment.</title>
        <authorList>
            <person name="Hirooka S."/>
            <person name="Hirose Y."/>
            <person name="Kanesaki Y."/>
            <person name="Higuchi S."/>
            <person name="Fujiwara T."/>
            <person name="Onuma R."/>
            <person name="Era A."/>
            <person name="Ohbayashi R."/>
            <person name="Uzuka A."/>
            <person name="Nozaki H."/>
            <person name="Yoshikawa H."/>
            <person name="Miyagishima S.Y."/>
        </authorList>
    </citation>
    <scope>NUCLEOTIDE SEQUENCE [LARGE SCALE GENOMIC DNA]</scope>
    <source>
        <strain evidence="1 2">NIES-2499</strain>
    </source>
</reference>
<dbReference type="SUPFAM" id="SSF111038">
    <property type="entry name" value="YjbQ-like"/>
    <property type="match status" value="1"/>
</dbReference>
<proteinExistence type="predicted"/>
<dbReference type="OrthoDB" id="10255963at2759"/>
<dbReference type="PANTHER" id="PTHR30615">
    <property type="entry name" value="UNCHARACTERIZED PROTEIN YJBQ-RELATED"/>
    <property type="match status" value="1"/>
</dbReference>